<gene>
    <name evidence="1" type="ORF">WA026_021446</name>
</gene>
<dbReference type="Proteomes" id="UP001431783">
    <property type="component" value="Unassembled WGS sequence"/>
</dbReference>
<organism evidence="1 2">
    <name type="scientific">Henosepilachna vigintioctopunctata</name>
    <dbReference type="NCBI Taxonomy" id="420089"/>
    <lineage>
        <taxon>Eukaryota</taxon>
        <taxon>Metazoa</taxon>
        <taxon>Ecdysozoa</taxon>
        <taxon>Arthropoda</taxon>
        <taxon>Hexapoda</taxon>
        <taxon>Insecta</taxon>
        <taxon>Pterygota</taxon>
        <taxon>Neoptera</taxon>
        <taxon>Endopterygota</taxon>
        <taxon>Coleoptera</taxon>
        <taxon>Polyphaga</taxon>
        <taxon>Cucujiformia</taxon>
        <taxon>Coccinelloidea</taxon>
        <taxon>Coccinellidae</taxon>
        <taxon>Epilachninae</taxon>
        <taxon>Epilachnini</taxon>
        <taxon>Henosepilachna</taxon>
    </lineage>
</organism>
<proteinExistence type="predicted"/>
<keyword evidence="2" id="KW-1185">Reference proteome</keyword>
<comment type="caution">
    <text evidence="1">The sequence shown here is derived from an EMBL/GenBank/DDBJ whole genome shotgun (WGS) entry which is preliminary data.</text>
</comment>
<reference evidence="1 2" key="1">
    <citation type="submission" date="2023-03" db="EMBL/GenBank/DDBJ databases">
        <title>Genome insight into feeding habits of ladybird beetles.</title>
        <authorList>
            <person name="Li H.-S."/>
            <person name="Huang Y.-H."/>
            <person name="Pang H."/>
        </authorList>
    </citation>
    <scope>NUCLEOTIDE SEQUENCE [LARGE SCALE GENOMIC DNA]</scope>
    <source>
        <strain evidence="1">SYSU_2023b</strain>
        <tissue evidence="1">Whole body</tissue>
    </source>
</reference>
<protein>
    <submittedName>
        <fullName evidence="1">Uncharacterized protein</fullName>
    </submittedName>
</protein>
<evidence type="ECO:0000313" key="2">
    <source>
        <dbReference type="Proteomes" id="UP001431783"/>
    </source>
</evidence>
<accession>A0AAW1TQX6</accession>
<name>A0AAW1TQX6_9CUCU</name>
<evidence type="ECO:0000313" key="1">
    <source>
        <dbReference type="EMBL" id="KAK9873214.1"/>
    </source>
</evidence>
<dbReference type="EMBL" id="JARQZJ010000016">
    <property type="protein sequence ID" value="KAK9873214.1"/>
    <property type="molecule type" value="Genomic_DNA"/>
</dbReference>
<dbReference type="AlphaFoldDB" id="A0AAW1TQX6"/>
<sequence>MNPLKHNFDKTSRMAGKDWFYGFENGHTEISFRKPDSTSNNRITVFNESEVKNGFNNLEGVQAKYHFDGNQIYNVDETVFLMSIESQESWRQKQVVMETSGDRGTATTVGPDAFSASGSATPLFFQIPHQIVDLHNVLIGIEATLQIAGLSDHREVMLFLWCFVLGNSERNVSTEVSIEFKIHQLSRIPRLGEKCHLEDLGLDLG</sequence>